<dbReference type="Proteomes" id="UP000663760">
    <property type="component" value="Chromosome 12"/>
</dbReference>
<organism evidence="4 5">
    <name type="scientific">Spirodela intermedia</name>
    <name type="common">Intermediate duckweed</name>
    <dbReference type="NCBI Taxonomy" id="51605"/>
    <lineage>
        <taxon>Eukaryota</taxon>
        <taxon>Viridiplantae</taxon>
        <taxon>Streptophyta</taxon>
        <taxon>Embryophyta</taxon>
        <taxon>Tracheophyta</taxon>
        <taxon>Spermatophyta</taxon>
        <taxon>Magnoliopsida</taxon>
        <taxon>Liliopsida</taxon>
        <taxon>Araceae</taxon>
        <taxon>Lemnoideae</taxon>
        <taxon>Spirodela</taxon>
    </lineage>
</organism>
<dbReference type="EMBL" id="LR746275">
    <property type="protein sequence ID" value="CAA7406168.1"/>
    <property type="molecule type" value="Genomic_DNA"/>
</dbReference>
<feature type="transmembrane region" description="Helical" evidence="2">
    <location>
        <begin position="235"/>
        <end position="259"/>
    </location>
</feature>
<keyword evidence="3" id="KW-0732">Signal</keyword>
<dbReference type="Pfam" id="PF06697">
    <property type="entry name" value="DUF1191"/>
    <property type="match status" value="1"/>
</dbReference>
<gene>
    <name evidence="4" type="ORF">SI8410_12016846</name>
</gene>
<evidence type="ECO:0000256" key="2">
    <source>
        <dbReference type="SAM" id="Phobius"/>
    </source>
</evidence>
<reference evidence="4" key="1">
    <citation type="submission" date="2020-02" db="EMBL/GenBank/DDBJ databases">
        <authorList>
            <person name="Scholz U."/>
            <person name="Mascher M."/>
            <person name="Fiebig A."/>
        </authorList>
    </citation>
    <scope>NUCLEOTIDE SEQUENCE</scope>
</reference>
<keyword evidence="2" id="KW-0472">Membrane</keyword>
<accession>A0A7I8LA57</accession>
<evidence type="ECO:0000313" key="5">
    <source>
        <dbReference type="Proteomes" id="UP000663760"/>
    </source>
</evidence>
<evidence type="ECO:0000313" key="4">
    <source>
        <dbReference type="EMBL" id="CAA7406168.1"/>
    </source>
</evidence>
<name>A0A7I8LA57_SPIIN</name>
<protein>
    <submittedName>
        <fullName evidence="4">Uncharacterized protein</fullName>
    </submittedName>
</protein>
<feature type="signal peptide" evidence="3">
    <location>
        <begin position="1"/>
        <end position="24"/>
    </location>
</feature>
<evidence type="ECO:0000256" key="3">
    <source>
        <dbReference type="SAM" id="SignalP"/>
    </source>
</evidence>
<feature type="chain" id="PRO_5029776545" evidence="3">
    <location>
        <begin position="25"/>
        <end position="317"/>
    </location>
</feature>
<dbReference type="InterPro" id="IPR010605">
    <property type="entry name" value="DUF1191"/>
</dbReference>
<keyword evidence="2" id="KW-0812">Transmembrane</keyword>
<sequence length="317" mass="35029">MESIACMTTMLLIFGILSSHQSSAHSPGQPSTGFAAAIAKSLDSLLRDYSFHGVSHPRTGVTYQGKVPSNISGVRTAMVRLRSGSLRFRGLKRFHEFDIPDGVIARPYVQRLALVYQNLENWSSIYYRLPGHRFIAPVLGLLAYEAEDLPLTNSTELHILATEKPISIKFRNLAQKTGAKCVWFDPEGLPRLSDLRPGNVCITRRQGHFSVVVNSGGLVVPNLRPGGAADGWSNIWRIAGAVAGGFLFLVLSVLLLMWVKVYRREKRMKEMVHHAESEEALQKQRIGGAQLPVAPMVRTRPALENEEPMAPHSPASE</sequence>
<dbReference type="OrthoDB" id="1925347at2759"/>
<proteinExistence type="predicted"/>
<dbReference type="PANTHER" id="PTHR33512">
    <property type="entry name" value="PROTEIN, PUTATIVE (DUF1191)-RELATED"/>
    <property type="match status" value="1"/>
</dbReference>
<evidence type="ECO:0000256" key="1">
    <source>
        <dbReference type="SAM" id="MobiDB-lite"/>
    </source>
</evidence>
<keyword evidence="2" id="KW-1133">Transmembrane helix</keyword>
<keyword evidence="5" id="KW-1185">Reference proteome</keyword>
<dbReference type="AlphaFoldDB" id="A0A7I8LA57"/>
<feature type="region of interest" description="Disordered" evidence="1">
    <location>
        <begin position="297"/>
        <end position="317"/>
    </location>
</feature>
<dbReference type="PANTHER" id="PTHR33512:SF14">
    <property type="entry name" value="EXPRESSED PROTEIN"/>
    <property type="match status" value="1"/>
</dbReference>
<dbReference type="GO" id="GO:0016020">
    <property type="term" value="C:membrane"/>
    <property type="evidence" value="ECO:0007669"/>
    <property type="project" value="TreeGrafter"/>
</dbReference>